<protein>
    <submittedName>
        <fullName evidence="1">Uncharacterized protein</fullName>
    </submittedName>
</protein>
<comment type="caution">
    <text evidence="1">The sequence shown here is derived from an EMBL/GenBank/DDBJ whole genome shotgun (WGS) entry which is preliminary data.</text>
</comment>
<proteinExistence type="predicted"/>
<sequence>MCHKDVLDDGAIGHDLDPVRRPCCEILIQKHPDVGVTECIGRVSTRCQHGERSVICMRAEIDLYIERPPAISSFKPLNSVRADRRTHTKSRDVIQLSPEDIFSQRCNTSANLERTDVLTLRESTASFDLQRQMPGLGIL</sequence>
<keyword evidence="2" id="KW-1185">Reference proteome</keyword>
<dbReference type="EMBL" id="CAJNBH010000012">
    <property type="protein sequence ID" value="CAE6780900.1"/>
    <property type="molecule type" value="Genomic_DNA"/>
</dbReference>
<dbReference type="Proteomes" id="UP000673821">
    <property type="component" value="Unassembled WGS sequence"/>
</dbReference>
<accession>A0ABM8RZV0</accession>
<organism evidence="1 2">
    <name type="scientific">Paraburkholderia nemoris</name>
    <dbReference type="NCBI Taxonomy" id="2793076"/>
    <lineage>
        <taxon>Bacteria</taxon>
        <taxon>Pseudomonadati</taxon>
        <taxon>Pseudomonadota</taxon>
        <taxon>Betaproteobacteria</taxon>
        <taxon>Burkholderiales</taxon>
        <taxon>Burkholderiaceae</taxon>
        <taxon>Paraburkholderia</taxon>
    </lineage>
</organism>
<gene>
    <name evidence="1" type="ORF">R69776_04306</name>
</gene>
<evidence type="ECO:0000313" key="2">
    <source>
        <dbReference type="Proteomes" id="UP000673821"/>
    </source>
</evidence>
<evidence type="ECO:0000313" key="1">
    <source>
        <dbReference type="EMBL" id="CAE6780900.1"/>
    </source>
</evidence>
<name>A0ABM8RZV0_9BURK</name>
<reference evidence="1 2" key="1">
    <citation type="submission" date="2021-02" db="EMBL/GenBank/DDBJ databases">
        <authorList>
            <person name="Vanwijnsberghe S."/>
        </authorList>
    </citation>
    <scope>NUCLEOTIDE SEQUENCE [LARGE SCALE GENOMIC DNA]</scope>
    <source>
        <strain evidence="1 2">R-69776</strain>
    </source>
</reference>